<evidence type="ECO:0000259" key="1">
    <source>
        <dbReference type="Pfam" id="PF00535"/>
    </source>
</evidence>
<organism evidence="2 3">
    <name type="scientific">Fibrisoma montanum</name>
    <dbReference type="NCBI Taxonomy" id="2305895"/>
    <lineage>
        <taxon>Bacteria</taxon>
        <taxon>Pseudomonadati</taxon>
        <taxon>Bacteroidota</taxon>
        <taxon>Cytophagia</taxon>
        <taxon>Cytophagales</taxon>
        <taxon>Spirosomataceae</taxon>
        <taxon>Fibrisoma</taxon>
    </lineage>
</organism>
<proteinExistence type="predicted"/>
<dbReference type="Proteomes" id="UP000283523">
    <property type="component" value="Unassembled WGS sequence"/>
</dbReference>
<accession>A0A418M8G4</accession>
<evidence type="ECO:0000313" key="3">
    <source>
        <dbReference type="Proteomes" id="UP000283523"/>
    </source>
</evidence>
<gene>
    <name evidence="2" type="ORF">DYU11_15265</name>
</gene>
<reference evidence="2 3" key="1">
    <citation type="submission" date="2018-08" db="EMBL/GenBank/DDBJ databases">
        <title>Fibrisoma montanum sp. nov., isolated from Danxia mountain soil.</title>
        <authorList>
            <person name="Huang Y."/>
        </authorList>
    </citation>
    <scope>NUCLEOTIDE SEQUENCE [LARGE SCALE GENOMIC DNA]</scope>
    <source>
        <strain evidence="2 3">HYT19</strain>
    </source>
</reference>
<sequence length="307" mass="35063">MKKSVSRPTNALTTVSIALATYNGSAFLPELLDSLERQTVRPDEVVIHDDGSQDQTVSILHQYQHNLPLTIHVNDQSVGVVANFKRAVAGCKGDYVAFCDQDDVWLPDKIARSIEKLREIDGPWPAMVFTDLVVVDQHLNRIADSYWQHRKLMPQKETFASLLYGNFVTGCTMVINRPMAEEVARMPDDVLMHDFWITCVAYGVGRCTYVETPTILYRQHTTNVTTNDKITLSTRLKRLKTFLQDSVQAAQFLLPEVKQAEQFAGLYSRQLKSTDQKTLSQFIDLKNHLPLYRRLQAFKIKFLRIIS</sequence>
<dbReference type="InterPro" id="IPR029044">
    <property type="entry name" value="Nucleotide-diphossugar_trans"/>
</dbReference>
<dbReference type="EMBL" id="QXED01000004">
    <property type="protein sequence ID" value="RIV22378.1"/>
    <property type="molecule type" value="Genomic_DNA"/>
</dbReference>
<dbReference type="AlphaFoldDB" id="A0A418M8G4"/>
<dbReference type="InterPro" id="IPR001173">
    <property type="entry name" value="Glyco_trans_2-like"/>
</dbReference>
<evidence type="ECO:0000313" key="2">
    <source>
        <dbReference type="EMBL" id="RIV22378.1"/>
    </source>
</evidence>
<dbReference type="PANTHER" id="PTHR22916:SF3">
    <property type="entry name" value="UDP-GLCNAC:BETAGAL BETA-1,3-N-ACETYLGLUCOSAMINYLTRANSFERASE-LIKE PROTEIN 1"/>
    <property type="match status" value="1"/>
</dbReference>
<dbReference type="Gene3D" id="3.90.550.10">
    <property type="entry name" value="Spore Coat Polysaccharide Biosynthesis Protein SpsA, Chain A"/>
    <property type="match status" value="1"/>
</dbReference>
<dbReference type="PANTHER" id="PTHR22916">
    <property type="entry name" value="GLYCOSYLTRANSFERASE"/>
    <property type="match status" value="1"/>
</dbReference>
<protein>
    <submittedName>
        <fullName evidence="2">Glycosyltransferase family 2 protein</fullName>
    </submittedName>
</protein>
<keyword evidence="2" id="KW-0808">Transferase</keyword>
<feature type="domain" description="Glycosyltransferase 2-like" evidence="1">
    <location>
        <begin position="16"/>
        <end position="177"/>
    </location>
</feature>
<dbReference type="Pfam" id="PF00535">
    <property type="entry name" value="Glycos_transf_2"/>
    <property type="match status" value="1"/>
</dbReference>
<dbReference type="CDD" id="cd04196">
    <property type="entry name" value="GT_2_like_d"/>
    <property type="match status" value="1"/>
</dbReference>
<dbReference type="GO" id="GO:0016758">
    <property type="term" value="F:hexosyltransferase activity"/>
    <property type="evidence" value="ECO:0007669"/>
    <property type="project" value="UniProtKB-ARBA"/>
</dbReference>
<comment type="caution">
    <text evidence="2">The sequence shown here is derived from an EMBL/GenBank/DDBJ whole genome shotgun (WGS) entry which is preliminary data.</text>
</comment>
<dbReference type="SUPFAM" id="SSF53448">
    <property type="entry name" value="Nucleotide-diphospho-sugar transferases"/>
    <property type="match status" value="1"/>
</dbReference>
<keyword evidence="3" id="KW-1185">Reference proteome</keyword>
<name>A0A418M8G4_9BACT</name>